<dbReference type="PANTHER" id="PTHR12461:SF105">
    <property type="entry name" value="HYPOXIA-INDUCIBLE FACTOR 1-ALPHA INHIBITOR"/>
    <property type="match status" value="1"/>
</dbReference>
<reference evidence="3 4" key="1">
    <citation type="submission" date="2024-02" db="EMBL/GenBank/DDBJ databases">
        <authorList>
            <person name="Chen Y."/>
            <person name="Shah S."/>
            <person name="Dougan E. K."/>
            <person name="Thang M."/>
            <person name="Chan C."/>
        </authorList>
    </citation>
    <scope>NUCLEOTIDE SEQUENCE [LARGE SCALE GENOMIC DNA]</scope>
</reference>
<dbReference type="EMBL" id="CAXAMN010016402">
    <property type="protein sequence ID" value="CAK9048067.1"/>
    <property type="molecule type" value="Genomic_DNA"/>
</dbReference>
<feature type="domain" description="JmjC" evidence="2">
    <location>
        <begin position="147"/>
        <end position="320"/>
    </location>
</feature>
<feature type="non-terminal residue" evidence="3">
    <location>
        <position position="1"/>
    </location>
</feature>
<accession>A0ABP0MBE5</accession>
<dbReference type="PANTHER" id="PTHR12461">
    <property type="entry name" value="HYPOXIA-INDUCIBLE FACTOR 1 ALPHA INHIBITOR-RELATED"/>
    <property type="match status" value="1"/>
</dbReference>
<feature type="chain" id="PRO_5045983917" description="JmjC domain-containing protein" evidence="1">
    <location>
        <begin position="24"/>
        <end position="503"/>
    </location>
</feature>
<dbReference type="Pfam" id="PF13621">
    <property type="entry name" value="Cupin_8"/>
    <property type="match status" value="1"/>
</dbReference>
<organism evidence="3 4">
    <name type="scientific">Durusdinium trenchii</name>
    <dbReference type="NCBI Taxonomy" id="1381693"/>
    <lineage>
        <taxon>Eukaryota</taxon>
        <taxon>Sar</taxon>
        <taxon>Alveolata</taxon>
        <taxon>Dinophyceae</taxon>
        <taxon>Suessiales</taxon>
        <taxon>Symbiodiniaceae</taxon>
        <taxon>Durusdinium</taxon>
    </lineage>
</organism>
<dbReference type="Proteomes" id="UP001642484">
    <property type="component" value="Unassembled WGS sequence"/>
</dbReference>
<keyword evidence="1" id="KW-0732">Signal</keyword>
<sequence>IWLCVVAWIQLSFCVAVWLPVSGHYMASFVRVCVALLCVGADTRENDVVFAEVKQIDFKTTQPKTWCGFRDLDGVSSAEPLLIKSAEKFSFHWDSVLPEDEIVSVELSNSFTFKPYANLHQTSLPVTWAVAKKILKGEHPVSRTFASYIHQQSLLSPLDPFLSEIARHLPQCFSEIVAHKVLFWLGGSTNHTSGLHYDAVDNLYVMLEGSKEVILYPPWHAANLACGRRLTGNFFMFDEADFSEATISPRFPAQPRWMSECEDFKQVTKLRVQVEAGDILWIPSGWFHTVRSSPKSVATSIFHHGMAAVPHGMLVSLLNPKHLRSIFQETPVMEEAQHVLTAKILSAYPDLDFQDEEDGQDEKVKDQEVAESFNRHLHRYSATSRQSLQELQGPQVVGRRLIEALARRPLVATLAEALERQWHNLVRESDLDSALLAWTKSAVNNLSASSKATTISGWLHEIFPGCLDAGCADAMREVALVSSDGWLRGCREQTKKAKMKIEL</sequence>
<protein>
    <recommendedName>
        <fullName evidence="2">JmjC domain-containing protein</fullName>
    </recommendedName>
</protein>
<gene>
    <name evidence="3" type="ORF">CCMP2556_LOCUS24791</name>
</gene>
<dbReference type="InterPro" id="IPR003347">
    <property type="entry name" value="JmjC_dom"/>
</dbReference>
<dbReference type="PROSITE" id="PS51184">
    <property type="entry name" value="JMJC"/>
    <property type="match status" value="1"/>
</dbReference>
<dbReference type="InterPro" id="IPR014710">
    <property type="entry name" value="RmlC-like_jellyroll"/>
</dbReference>
<dbReference type="SUPFAM" id="SSF51197">
    <property type="entry name" value="Clavaminate synthase-like"/>
    <property type="match status" value="1"/>
</dbReference>
<comment type="caution">
    <text evidence="3">The sequence shown here is derived from an EMBL/GenBank/DDBJ whole genome shotgun (WGS) entry which is preliminary data.</text>
</comment>
<dbReference type="Gene3D" id="2.60.120.10">
    <property type="entry name" value="Jelly Rolls"/>
    <property type="match status" value="1"/>
</dbReference>
<evidence type="ECO:0000259" key="2">
    <source>
        <dbReference type="PROSITE" id="PS51184"/>
    </source>
</evidence>
<dbReference type="InterPro" id="IPR041667">
    <property type="entry name" value="Cupin_8"/>
</dbReference>
<keyword evidence="4" id="KW-1185">Reference proteome</keyword>
<evidence type="ECO:0000256" key="1">
    <source>
        <dbReference type="SAM" id="SignalP"/>
    </source>
</evidence>
<name>A0ABP0MBE5_9DINO</name>
<proteinExistence type="predicted"/>
<evidence type="ECO:0000313" key="4">
    <source>
        <dbReference type="Proteomes" id="UP001642484"/>
    </source>
</evidence>
<evidence type="ECO:0000313" key="3">
    <source>
        <dbReference type="EMBL" id="CAK9048067.1"/>
    </source>
</evidence>
<feature type="signal peptide" evidence="1">
    <location>
        <begin position="1"/>
        <end position="23"/>
    </location>
</feature>